<accession>T1DHH6</accession>
<sequence>MEANGRWRRRRSSLNRTFIVPTLLINTYSHARDACSEAFLGWRFSWNNGTNRCTGENVKNIIIPPAVDSRSLRLNDILVPVRHATRHLRVFLLI</sequence>
<name>T1DHH6_ANOAQ</name>
<protein>
    <submittedName>
        <fullName evidence="1">Putative secreted protein</fullName>
    </submittedName>
</protein>
<dbReference type="AlphaFoldDB" id="T1DHH6"/>
<proteinExistence type="evidence at transcript level"/>
<evidence type="ECO:0000313" key="1">
    <source>
        <dbReference type="EMBL" id="JAA99254.1"/>
    </source>
</evidence>
<dbReference type="EMBL" id="GAMD01002336">
    <property type="protein sequence ID" value="JAA99254.1"/>
    <property type="molecule type" value="mRNA"/>
</dbReference>
<reference evidence="1" key="1">
    <citation type="submission" date="2013-07" db="EMBL/GenBank/DDBJ databases">
        <title>Transcriptome sequencing and developmental regulation of gene expression in Anopheles aquasalis.</title>
        <authorList>
            <consortium name="Brazilian Malaria Network (MCT/CNPq/MS/SCTIE/DECIT/PRONEX 555648/2009-5) and Research Network on Bioactive Molecules from Arthropod Vectors (NAP-MOBIARVE"/>
            <consortium name="University of Sao Paulo)"/>
            <person name="Marinotti O."/>
            <person name="Ribeiro J.M.C."/>
            <person name="Costa-da-Silva A.L."/>
            <person name="Silva M.C.P."/>
            <person name="Lopes A.R."/>
            <person name="Barros M.S."/>
            <person name="Sa-Nunes A."/>
            <person name="Konjin B.B."/>
            <person name="Carvalho E."/>
            <person name="Suesdek L."/>
            <person name="Silva-Neto M.A.C."/>
            <person name="Capurro M.L."/>
        </authorList>
    </citation>
    <scope>NUCLEOTIDE SEQUENCE</scope>
    <source>
        <tissue evidence="1">Whole body</tissue>
    </source>
</reference>
<organism evidence="1">
    <name type="scientific">Anopheles aquasalis</name>
    <name type="common">Malaria mosquito</name>
    <dbReference type="NCBI Taxonomy" id="42839"/>
    <lineage>
        <taxon>Eukaryota</taxon>
        <taxon>Metazoa</taxon>
        <taxon>Ecdysozoa</taxon>
        <taxon>Arthropoda</taxon>
        <taxon>Hexapoda</taxon>
        <taxon>Insecta</taxon>
        <taxon>Pterygota</taxon>
        <taxon>Neoptera</taxon>
        <taxon>Endopterygota</taxon>
        <taxon>Diptera</taxon>
        <taxon>Nematocera</taxon>
        <taxon>Culicoidea</taxon>
        <taxon>Culicidae</taxon>
        <taxon>Anophelinae</taxon>
        <taxon>Anopheles</taxon>
    </lineage>
</organism>